<dbReference type="InterPro" id="IPR050377">
    <property type="entry name" value="Radical_SAM_PqqE_MftC-like"/>
</dbReference>
<evidence type="ECO:0000313" key="7">
    <source>
        <dbReference type="Proteomes" id="UP000178367"/>
    </source>
</evidence>
<dbReference type="Proteomes" id="UP000178367">
    <property type="component" value="Unassembled WGS sequence"/>
</dbReference>
<dbReference type="AlphaFoldDB" id="A0A1F5SE40"/>
<evidence type="ECO:0000256" key="1">
    <source>
        <dbReference type="ARBA" id="ARBA00022691"/>
    </source>
</evidence>
<gene>
    <name evidence="6" type="ORF">A2227_08045</name>
</gene>
<dbReference type="SUPFAM" id="SSF102114">
    <property type="entry name" value="Radical SAM enzymes"/>
    <property type="match status" value="1"/>
</dbReference>
<dbReference type="InterPro" id="IPR013785">
    <property type="entry name" value="Aldolase_TIM"/>
</dbReference>
<dbReference type="GO" id="GO:0051536">
    <property type="term" value="F:iron-sulfur cluster binding"/>
    <property type="evidence" value="ECO:0007669"/>
    <property type="project" value="UniProtKB-KW"/>
</dbReference>
<dbReference type="SFLD" id="SFLDS00029">
    <property type="entry name" value="Radical_SAM"/>
    <property type="match status" value="1"/>
</dbReference>
<evidence type="ECO:0000256" key="2">
    <source>
        <dbReference type="ARBA" id="ARBA00022723"/>
    </source>
</evidence>
<evidence type="ECO:0000256" key="4">
    <source>
        <dbReference type="ARBA" id="ARBA00023014"/>
    </source>
</evidence>
<evidence type="ECO:0000259" key="5">
    <source>
        <dbReference type="PROSITE" id="PS51918"/>
    </source>
</evidence>
<dbReference type="InterPro" id="IPR058240">
    <property type="entry name" value="rSAM_sf"/>
</dbReference>
<protein>
    <recommendedName>
        <fullName evidence="5">Radical SAM core domain-containing protein</fullName>
    </recommendedName>
</protein>
<dbReference type="PROSITE" id="PS51918">
    <property type="entry name" value="RADICAL_SAM"/>
    <property type="match status" value="1"/>
</dbReference>
<evidence type="ECO:0000256" key="3">
    <source>
        <dbReference type="ARBA" id="ARBA00023004"/>
    </source>
</evidence>
<dbReference type="PANTHER" id="PTHR11228">
    <property type="entry name" value="RADICAL SAM DOMAIN PROTEIN"/>
    <property type="match status" value="1"/>
</dbReference>
<comment type="caution">
    <text evidence="6">The sequence shown here is derived from an EMBL/GenBank/DDBJ whole genome shotgun (WGS) entry which is preliminary data.</text>
</comment>
<reference evidence="6 7" key="1">
    <citation type="journal article" date="2016" name="Nat. Commun.">
        <title>Thousands of microbial genomes shed light on interconnected biogeochemical processes in an aquifer system.</title>
        <authorList>
            <person name="Anantharaman K."/>
            <person name="Brown C.T."/>
            <person name="Hug L.A."/>
            <person name="Sharon I."/>
            <person name="Castelle C.J."/>
            <person name="Probst A.J."/>
            <person name="Thomas B.C."/>
            <person name="Singh A."/>
            <person name="Wilkins M.J."/>
            <person name="Karaoz U."/>
            <person name="Brodie E.L."/>
            <person name="Williams K.H."/>
            <person name="Hubbard S.S."/>
            <person name="Banfield J.F."/>
        </authorList>
    </citation>
    <scope>NUCLEOTIDE SEQUENCE [LARGE SCALE GENOMIC DNA]</scope>
</reference>
<keyword evidence="4" id="KW-0411">Iron-sulfur</keyword>
<dbReference type="PANTHER" id="PTHR11228:SF7">
    <property type="entry name" value="PQQA PEPTIDE CYCLASE"/>
    <property type="match status" value="1"/>
</dbReference>
<dbReference type="EMBL" id="MFGB01000024">
    <property type="protein sequence ID" value="OGF24990.1"/>
    <property type="molecule type" value="Genomic_DNA"/>
</dbReference>
<organism evidence="6 7">
    <name type="scientific">Candidatus Falkowbacteria bacterium RIFOXYA2_FULL_47_19</name>
    <dbReference type="NCBI Taxonomy" id="1797994"/>
    <lineage>
        <taxon>Bacteria</taxon>
        <taxon>Candidatus Falkowiibacteriota</taxon>
    </lineage>
</organism>
<dbReference type="InterPro" id="IPR007197">
    <property type="entry name" value="rSAM"/>
</dbReference>
<dbReference type="GO" id="GO:0046872">
    <property type="term" value="F:metal ion binding"/>
    <property type="evidence" value="ECO:0007669"/>
    <property type="project" value="UniProtKB-KW"/>
</dbReference>
<dbReference type="CDD" id="cd01335">
    <property type="entry name" value="Radical_SAM"/>
    <property type="match status" value="1"/>
</dbReference>
<dbReference type="GO" id="GO:0003824">
    <property type="term" value="F:catalytic activity"/>
    <property type="evidence" value="ECO:0007669"/>
    <property type="project" value="InterPro"/>
</dbReference>
<sequence>MDLCVYDKCNNQCLQCTNPDSPWPAWDGSFDYDYDSITKRLRKDKAKFLADDSIYLTGGEPTIHPDFLEILKYLASNFPKQRIKLLTNGRRFMYEDFARQVLRINDNFEIDLSIYGPDETAHDKVTRSRGSFRQTIAGLRNILNLKNRKQVIGVRFIVTGLSYKHIGDFLEMLLAGGFGTVDRVIIVFWEAEAQAVKNLKETKVDFRKTRPYLDKALPLFGKFRDLRLYHFPLCTLPVRAWPYAWRTLPAHEVTFLPVCHECLYKDLCLGVQKTYLKYVDREGFAALKRPIGVEESGDFYKPIKGISKR</sequence>
<dbReference type="SFLD" id="SFLDG01067">
    <property type="entry name" value="SPASM/twitch_domain_containing"/>
    <property type="match status" value="1"/>
</dbReference>
<feature type="domain" description="Radical SAM core" evidence="5">
    <location>
        <begin position="1"/>
        <end position="227"/>
    </location>
</feature>
<dbReference type="STRING" id="1797994.A2227_08045"/>
<name>A0A1F5SE40_9BACT</name>
<evidence type="ECO:0000313" key="6">
    <source>
        <dbReference type="EMBL" id="OGF24990.1"/>
    </source>
</evidence>
<keyword evidence="3" id="KW-0408">Iron</keyword>
<dbReference type="Gene3D" id="3.20.20.70">
    <property type="entry name" value="Aldolase class I"/>
    <property type="match status" value="1"/>
</dbReference>
<proteinExistence type="predicted"/>
<keyword evidence="2" id="KW-0479">Metal-binding</keyword>
<accession>A0A1F5SE40</accession>
<dbReference type="Pfam" id="PF04055">
    <property type="entry name" value="Radical_SAM"/>
    <property type="match status" value="1"/>
</dbReference>
<keyword evidence="1" id="KW-0949">S-adenosyl-L-methionine</keyword>